<keyword evidence="3" id="KW-1185">Reference proteome</keyword>
<dbReference type="Gene3D" id="3.20.20.140">
    <property type="entry name" value="Metal-dependent hydrolases"/>
    <property type="match status" value="1"/>
</dbReference>
<dbReference type="InterPro" id="IPR004013">
    <property type="entry name" value="PHP_dom"/>
</dbReference>
<dbReference type="Proteomes" id="UP000627166">
    <property type="component" value="Unassembled WGS sequence"/>
</dbReference>
<evidence type="ECO:0000313" key="2">
    <source>
        <dbReference type="EMBL" id="MBD8045515.1"/>
    </source>
</evidence>
<dbReference type="SUPFAM" id="SSF89550">
    <property type="entry name" value="PHP domain-like"/>
    <property type="match status" value="1"/>
</dbReference>
<dbReference type="PANTHER" id="PTHR42924:SF3">
    <property type="entry name" value="POLYMERASE_HISTIDINOL PHOSPHATASE N-TERMINAL DOMAIN-CONTAINING PROTEIN"/>
    <property type="match status" value="1"/>
</dbReference>
<evidence type="ECO:0000259" key="1">
    <source>
        <dbReference type="SMART" id="SM00481"/>
    </source>
</evidence>
<dbReference type="PANTHER" id="PTHR42924">
    <property type="entry name" value="EXONUCLEASE"/>
    <property type="match status" value="1"/>
</dbReference>
<evidence type="ECO:0000313" key="3">
    <source>
        <dbReference type="Proteomes" id="UP000627166"/>
    </source>
</evidence>
<protein>
    <submittedName>
        <fullName evidence="2">PHP domain-containing protein</fullName>
    </submittedName>
</protein>
<dbReference type="Gene3D" id="1.10.150.650">
    <property type="match status" value="1"/>
</dbReference>
<dbReference type="InterPro" id="IPR052018">
    <property type="entry name" value="PHP_domain"/>
</dbReference>
<proteinExistence type="predicted"/>
<sequence length="275" mass="31418">MKIDLHSHTTASDGRYSPKKLVDYAIEKKLDILSITDHDTTDGVEEALIYSKKLPITIIPAIELSTIHNKESIHILGYFRDDSYKSSSLQNFLKDMKNFRAARGKKIVENLKKYFNIIIDYNQISNNPIIARPHIAKAIIDAGYNYSFDEIFKKFLSKDSPAYVENKKVSLDEGIQLLKKHNAFVSLAHPILIKKTKVEELISHDFDGIEAYYSINTEYDTAKFINLAHKHNKILTCGSDFHGIYNDSSHGDLGCCSFDDKRCRIFLKSLNLTHI</sequence>
<dbReference type="CDD" id="cd07438">
    <property type="entry name" value="PHP_HisPPase_AMP"/>
    <property type="match status" value="1"/>
</dbReference>
<gene>
    <name evidence="2" type="ORF">H9637_00395</name>
</gene>
<dbReference type="EMBL" id="JACSQB010000003">
    <property type="protein sequence ID" value="MBD8045515.1"/>
    <property type="molecule type" value="Genomic_DNA"/>
</dbReference>
<reference evidence="2 3" key="1">
    <citation type="submission" date="2020-08" db="EMBL/GenBank/DDBJ databases">
        <title>A Genomic Blueprint of the Chicken Gut Microbiome.</title>
        <authorList>
            <person name="Gilroy R."/>
            <person name="Ravi A."/>
            <person name="Getino M."/>
            <person name="Pursley I."/>
            <person name="Horton D.L."/>
            <person name="Alikhan N.-F."/>
            <person name="Baker D."/>
            <person name="Gharbi K."/>
            <person name="Hall N."/>
            <person name="Watson M."/>
            <person name="Adriaenssens E.M."/>
            <person name="Foster-Nyarko E."/>
            <person name="Jarju S."/>
            <person name="Secka A."/>
            <person name="Antonio M."/>
            <person name="Oren A."/>
            <person name="Chaudhuri R."/>
            <person name="La Ragione R.M."/>
            <person name="Hildebrand F."/>
            <person name="Pallen M.J."/>
        </authorList>
    </citation>
    <scope>NUCLEOTIDE SEQUENCE [LARGE SCALE GENOMIC DNA]</scope>
    <source>
        <strain evidence="2 3">N37</strain>
    </source>
</reference>
<dbReference type="InterPro" id="IPR016195">
    <property type="entry name" value="Pol/histidinol_Pase-like"/>
</dbReference>
<dbReference type="InterPro" id="IPR003141">
    <property type="entry name" value="Pol/His_phosphatase_N"/>
</dbReference>
<dbReference type="SMART" id="SM00481">
    <property type="entry name" value="POLIIIAc"/>
    <property type="match status" value="1"/>
</dbReference>
<dbReference type="RefSeq" id="WP_191738366.1">
    <property type="nucleotide sequence ID" value="NZ_JACSQB010000003.1"/>
</dbReference>
<name>A0ABR8YMS5_9CLOT</name>
<accession>A0ABR8YMS5</accession>
<organism evidence="2 3">
    <name type="scientific">Clostridium faecium</name>
    <dbReference type="NCBI Taxonomy" id="2762223"/>
    <lineage>
        <taxon>Bacteria</taxon>
        <taxon>Bacillati</taxon>
        <taxon>Bacillota</taxon>
        <taxon>Clostridia</taxon>
        <taxon>Eubacteriales</taxon>
        <taxon>Clostridiaceae</taxon>
        <taxon>Clostridium</taxon>
    </lineage>
</organism>
<dbReference type="Pfam" id="PF02811">
    <property type="entry name" value="PHP"/>
    <property type="match status" value="1"/>
</dbReference>
<feature type="domain" description="Polymerase/histidinol phosphatase N-terminal" evidence="1">
    <location>
        <begin position="3"/>
        <end position="68"/>
    </location>
</feature>
<comment type="caution">
    <text evidence="2">The sequence shown here is derived from an EMBL/GenBank/DDBJ whole genome shotgun (WGS) entry which is preliminary data.</text>
</comment>